<keyword evidence="3 6" id="KW-0863">Zinc-finger</keyword>
<dbReference type="InterPro" id="IPR001965">
    <property type="entry name" value="Znf_PHD"/>
</dbReference>
<proteinExistence type="predicted"/>
<feature type="compositionally biased region" description="Polar residues" evidence="7">
    <location>
        <begin position="43"/>
        <end position="62"/>
    </location>
</feature>
<dbReference type="PROSITE" id="PS50016">
    <property type="entry name" value="ZF_PHD_2"/>
    <property type="match status" value="1"/>
</dbReference>
<accession>A0A9P9DW11</accession>
<keyword evidence="5" id="KW-0539">Nucleus</keyword>
<gene>
    <name evidence="9" type="ORF">B0J13DRAFT_679591</name>
</gene>
<dbReference type="InterPro" id="IPR019786">
    <property type="entry name" value="Zinc_finger_PHD-type_CS"/>
</dbReference>
<comment type="subcellular location">
    <subcellularLocation>
        <location evidence="1">Nucleus</location>
    </subcellularLocation>
</comment>
<evidence type="ECO:0000313" key="10">
    <source>
        <dbReference type="Proteomes" id="UP000717696"/>
    </source>
</evidence>
<name>A0A9P9DW11_9HYPO</name>
<dbReference type="InterPro" id="IPR013083">
    <property type="entry name" value="Znf_RING/FYVE/PHD"/>
</dbReference>
<protein>
    <recommendedName>
        <fullName evidence="8">PHD-type domain-containing protein</fullName>
    </recommendedName>
</protein>
<dbReference type="InterPro" id="IPR011011">
    <property type="entry name" value="Znf_FYVE_PHD"/>
</dbReference>
<dbReference type="InterPro" id="IPR019787">
    <property type="entry name" value="Znf_PHD-finger"/>
</dbReference>
<feature type="domain" description="PHD-type" evidence="8">
    <location>
        <begin position="122"/>
        <end position="173"/>
    </location>
</feature>
<evidence type="ECO:0000256" key="3">
    <source>
        <dbReference type="ARBA" id="ARBA00022771"/>
    </source>
</evidence>
<evidence type="ECO:0000256" key="1">
    <source>
        <dbReference type="ARBA" id="ARBA00004123"/>
    </source>
</evidence>
<evidence type="ECO:0000259" key="8">
    <source>
        <dbReference type="PROSITE" id="PS50016"/>
    </source>
</evidence>
<dbReference type="InterPro" id="IPR037869">
    <property type="entry name" value="Spp1/CFP1"/>
</dbReference>
<dbReference type="Proteomes" id="UP000717696">
    <property type="component" value="Unassembled WGS sequence"/>
</dbReference>
<keyword evidence="10" id="KW-1185">Reference proteome</keyword>
<evidence type="ECO:0000256" key="5">
    <source>
        <dbReference type="ARBA" id="ARBA00023242"/>
    </source>
</evidence>
<reference evidence="9" key="1">
    <citation type="journal article" date="2021" name="Nat. Commun.">
        <title>Genetic determinants of endophytism in the Arabidopsis root mycobiome.</title>
        <authorList>
            <person name="Mesny F."/>
            <person name="Miyauchi S."/>
            <person name="Thiergart T."/>
            <person name="Pickel B."/>
            <person name="Atanasova L."/>
            <person name="Karlsson M."/>
            <person name="Huettel B."/>
            <person name="Barry K.W."/>
            <person name="Haridas S."/>
            <person name="Chen C."/>
            <person name="Bauer D."/>
            <person name="Andreopoulos W."/>
            <person name="Pangilinan J."/>
            <person name="LaButti K."/>
            <person name="Riley R."/>
            <person name="Lipzen A."/>
            <person name="Clum A."/>
            <person name="Drula E."/>
            <person name="Henrissat B."/>
            <person name="Kohler A."/>
            <person name="Grigoriev I.V."/>
            <person name="Martin F.M."/>
            <person name="Hacquard S."/>
        </authorList>
    </citation>
    <scope>NUCLEOTIDE SEQUENCE</scope>
    <source>
        <strain evidence="9">MPI-CAGE-AT-0021</strain>
    </source>
</reference>
<organism evidence="9 10">
    <name type="scientific">Dactylonectria estremocensis</name>
    <dbReference type="NCBI Taxonomy" id="1079267"/>
    <lineage>
        <taxon>Eukaryota</taxon>
        <taxon>Fungi</taxon>
        <taxon>Dikarya</taxon>
        <taxon>Ascomycota</taxon>
        <taxon>Pezizomycotina</taxon>
        <taxon>Sordariomycetes</taxon>
        <taxon>Hypocreomycetidae</taxon>
        <taxon>Hypocreales</taxon>
        <taxon>Nectriaceae</taxon>
        <taxon>Dactylonectria</taxon>
    </lineage>
</organism>
<evidence type="ECO:0000256" key="2">
    <source>
        <dbReference type="ARBA" id="ARBA00022723"/>
    </source>
</evidence>
<dbReference type="PANTHER" id="PTHR46174:SF1">
    <property type="entry name" value="CXXC-TYPE ZINC FINGER PROTEIN 1"/>
    <property type="match status" value="1"/>
</dbReference>
<feature type="region of interest" description="Disordered" evidence="7">
    <location>
        <begin position="1"/>
        <end position="119"/>
    </location>
</feature>
<dbReference type="Gene3D" id="3.30.40.10">
    <property type="entry name" value="Zinc/RING finger domain, C3HC4 (zinc finger)"/>
    <property type="match status" value="1"/>
</dbReference>
<dbReference type="EMBL" id="JAGMUU010000023">
    <property type="protein sequence ID" value="KAH7126276.1"/>
    <property type="molecule type" value="Genomic_DNA"/>
</dbReference>
<sequence length="448" mass="49133">MEQTGSAVASGEQAQFELIEDGVKPEVGGGGTPQPSPDAPGVPSTSPFNTQPASSDSANMAVQHTVPKKKGTAATVKKAPKRPKNGGPKPAKRLKLTPPPGEAPQEGSSDDDNEEDNEDDNGPYCLCRGPDDHRWMIFCENCEDWFHGECISLNKEIGESLIEKFICPNCTNENLTTLYKKSCALNNCRKPARLSQASPSVFCSNEHAQSWWERMVARLPKTRGKAGFNDQLIQEDFMALLGSGLSGLNEEGAWRLVKAPFSDNVPKGTDGAAPKSDDDEFAKMLSDEEKEFLDHAATARLHLVEETLLCHKMLTLIELAQDRRRAAITAGRFGEDICGYDRRLDTIGARDAFADFAKSPEGEVIFKASKMGDPEGEGDEARGMCERKRCKVHSGWQKTLALGVKHQIREMASQAAEVGEEENGMRLAAGERWRRKKAEKNWVEVLDG</sequence>
<comment type="caution">
    <text evidence="9">The sequence shown here is derived from an EMBL/GenBank/DDBJ whole genome shotgun (WGS) entry which is preliminary data.</text>
</comment>
<dbReference type="GO" id="GO:0045893">
    <property type="term" value="P:positive regulation of DNA-templated transcription"/>
    <property type="evidence" value="ECO:0007669"/>
    <property type="project" value="TreeGrafter"/>
</dbReference>
<dbReference type="PANTHER" id="PTHR46174">
    <property type="entry name" value="CXXC-TYPE ZINC FINGER PROTEIN 1"/>
    <property type="match status" value="1"/>
</dbReference>
<feature type="compositionally biased region" description="Basic residues" evidence="7">
    <location>
        <begin position="78"/>
        <end position="95"/>
    </location>
</feature>
<dbReference type="OrthoDB" id="436852at2759"/>
<evidence type="ECO:0000256" key="6">
    <source>
        <dbReference type="PROSITE-ProRule" id="PRU00146"/>
    </source>
</evidence>
<keyword evidence="2" id="KW-0479">Metal-binding</keyword>
<evidence type="ECO:0000256" key="7">
    <source>
        <dbReference type="SAM" id="MobiDB-lite"/>
    </source>
</evidence>
<dbReference type="SUPFAM" id="SSF57903">
    <property type="entry name" value="FYVE/PHD zinc finger"/>
    <property type="match status" value="1"/>
</dbReference>
<dbReference type="AlphaFoldDB" id="A0A9P9DW11"/>
<dbReference type="SMART" id="SM00249">
    <property type="entry name" value="PHD"/>
    <property type="match status" value="1"/>
</dbReference>
<evidence type="ECO:0000313" key="9">
    <source>
        <dbReference type="EMBL" id="KAH7126276.1"/>
    </source>
</evidence>
<dbReference type="GO" id="GO:0008270">
    <property type="term" value="F:zinc ion binding"/>
    <property type="evidence" value="ECO:0007669"/>
    <property type="project" value="UniProtKB-KW"/>
</dbReference>
<dbReference type="GO" id="GO:0048188">
    <property type="term" value="C:Set1C/COMPASS complex"/>
    <property type="evidence" value="ECO:0007669"/>
    <property type="project" value="InterPro"/>
</dbReference>
<dbReference type="Pfam" id="PF00628">
    <property type="entry name" value="PHD"/>
    <property type="match status" value="1"/>
</dbReference>
<dbReference type="PROSITE" id="PS01359">
    <property type="entry name" value="ZF_PHD_1"/>
    <property type="match status" value="1"/>
</dbReference>
<evidence type="ECO:0000256" key="4">
    <source>
        <dbReference type="ARBA" id="ARBA00022833"/>
    </source>
</evidence>
<feature type="compositionally biased region" description="Acidic residues" evidence="7">
    <location>
        <begin position="108"/>
        <end position="119"/>
    </location>
</feature>
<keyword evidence="4" id="KW-0862">Zinc</keyword>